<dbReference type="GO" id="GO:0003677">
    <property type="term" value="F:DNA binding"/>
    <property type="evidence" value="ECO:0007669"/>
    <property type="project" value="UniProtKB-KW"/>
</dbReference>
<feature type="modified residue" description="4-aspartylphosphate" evidence="5">
    <location>
        <position position="54"/>
    </location>
</feature>
<dbReference type="PROSITE" id="PS00622">
    <property type="entry name" value="HTH_LUXR_1"/>
    <property type="match status" value="1"/>
</dbReference>
<dbReference type="Gene3D" id="1.10.10.10">
    <property type="entry name" value="Winged helix-like DNA-binding domain superfamily/Winged helix DNA-binding domain"/>
    <property type="match status" value="1"/>
</dbReference>
<keyword evidence="2" id="KW-0805">Transcription regulation</keyword>
<evidence type="ECO:0000256" key="5">
    <source>
        <dbReference type="PROSITE-ProRule" id="PRU00169"/>
    </source>
</evidence>
<evidence type="ECO:0000256" key="4">
    <source>
        <dbReference type="ARBA" id="ARBA00023163"/>
    </source>
</evidence>
<dbReference type="Pfam" id="PF00196">
    <property type="entry name" value="GerE"/>
    <property type="match status" value="1"/>
</dbReference>
<protein>
    <submittedName>
        <fullName evidence="8">Response regulator transcription factor</fullName>
    </submittedName>
</protein>
<dbReference type="SMART" id="SM00448">
    <property type="entry name" value="REC"/>
    <property type="match status" value="1"/>
</dbReference>
<dbReference type="InterPro" id="IPR016032">
    <property type="entry name" value="Sig_transdc_resp-reg_C-effctor"/>
</dbReference>
<dbReference type="SMART" id="SM00421">
    <property type="entry name" value="HTH_LUXR"/>
    <property type="match status" value="1"/>
</dbReference>
<gene>
    <name evidence="8" type="ORF">ABV298_20920</name>
</gene>
<dbReference type="InterPro" id="IPR039420">
    <property type="entry name" value="WalR-like"/>
</dbReference>
<dbReference type="Gene3D" id="3.40.50.2300">
    <property type="match status" value="1"/>
</dbReference>
<dbReference type="InterPro" id="IPR011006">
    <property type="entry name" value="CheY-like_superfamily"/>
</dbReference>
<reference evidence="8" key="1">
    <citation type="submission" date="2024-06" db="EMBL/GenBank/DDBJ databases">
        <title>Sequencing and assembly of the genome of Dyadobacter sp. strain 676, a symbiont of Cyamopsis tetragonoloba.</title>
        <authorList>
            <person name="Guro P."/>
            <person name="Sazanova A."/>
            <person name="Kuznetsova I."/>
            <person name="Belimov A."/>
            <person name="Safronova V."/>
        </authorList>
    </citation>
    <scope>NUCLEOTIDE SEQUENCE</scope>
    <source>
        <strain evidence="8">676</strain>
    </source>
</reference>
<dbReference type="EMBL" id="CP159289">
    <property type="protein sequence ID" value="XCH22784.1"/>
    <property type="molecule type" value="Genomic_DNA"/>
</dbReference>
<organism evidence="8">
    <name type="scientific">Dyadobacter sp. 676</name>
    <dbReference type="NCBI Taxonomy" id="3088362"/>
    <lineage>
        <taxon>Bacteria</taxon>
        <taxon>Pseudomonadati</taxon>
        <taxon>Bacteroidota</taxon>
        <taxon>Cytophagia</taxon>
        <taxon>Cytophagales</taxon>
        <taxon>Spirosomataceae</taxon>
        <taxon>Dyadobacter</taxon>
    </lineage>
</organism>
<sequence length="213" mass="24064">MKHILLVEDHAVVRLATLFIIRDILSAVTPWEAANFPDALQIVSSQQLDLVILDIDIPEGEGFQMVGKIRKFQPHVPVIMFSGMDEDVYALHYLKAGANAFVSKSSSTEEIRAAIVAVLDSGRYMSASVRETLLRGHHGYETRQNNPLTTLSQRELEVLDLLLRGRWTKEIATFLNITDSSVSTYKTRIFEKLGVTTVIELYQRVTTLREMDD</sequence>
<dbReference type="AlphaFoldDB" id="A0AAU8FEW8"/>
<keyword evidence="3" id="KW-0238">DNA-binding</keyword>
<evidence type="ECO:0000256" key="2">
    <source>
        <dbReference type="ARBA" id="ARBA00023015"/>
    </source>
</evidence>
<dbReference type="InterPro" id="IPR000792">
    <property type="entry name" value="Tscrpt_reg_LuxR_C"/>
</dbReference>
<dbReference type="GO" id="GO:0006355">
    <property type="term" value="P:regulation of DNA-templated transcription"/>
    <property type="evidence" value="ECO:0007669"/>
    <property type="project" value="InterPro"/>
</dbReference>
<keyword evidence="4" id="KW-0804">Transcription</keyword>
<dbReference type="GO" id="GO:0000160">
    <property type="term" value="P:phosphorelay signal transduction system"/>
    <property type="evidence" value="ECO:0007669"/>
    <property type="project" value="InterPro"/>
</dbReference>
<dbReference type="InterPro" id="IPR001789">
    <property type="entry name" value="Sig_transdc_resp-reg_receiver"/>
</dbReference>
<proteinExistence type="predicted"/>
<dbReference type="SUPFAM" id="SSF46894">
    <property type="entry name" value="C-terminal effector domain of the bipartite response regulators"/>
    <property type="match status" value="1"/>
</dbReference>
<dbReference type="InterPro" id="IPR036388">
    <property type="entry name" value="WH-like_DNA-bd_sf"/>
</dbReference>
<name>A0AAU8FEW8_9BACT</name>
<evidence type="ECO:0000256" key="1">
    <source>
        <dbReference type="ARBA" id="ARBA00022553"/>
    </source>
</evidence>
<dbReference type="Pfam" id="PF00072">
    <property type="entry name" value="Response_reg"/>
    <property type="match status" value="1"/>
</dbReference>
<evidence type="ECO:0000259" key="6">
    <source>
        <dbReference type="PROSITE" id="PS50043"/>
    </source>
</evidence>
<evidence type="ECO:0000256" key="3">
    <source>
        <dbReference type="ARBA" id="ARBA00023125"/>
    </source>
</evidence>
<feature type="domain" description="Response regulatory" evidence="7">
    <location>
        <begin position="3"/>
        <end position="119"/>
    </location>
</feature>
<evidence type="ECO:0000259" key="7">
    <source>
        <dbReference type="PROSITE" id="PS50110"/>
    </source>
</evidence>
<dbReference type="CDD" id="cd06170">
    <property type="entry name" value="LuxR_C_like"/>
    <property type="match status" value="1"/>
</dbReference>
<dbReference type="PRINTS" id="PR00038">
    <property type="entry name" value="HTHLUXR"/>
</dbReference>
<dbReference type="PROSITE" id="PS50110">
    <property type="entry name" value="RESPONSE_REGULATORY"/>
    <property type="match status" value="1"/>
</dbReference>
<keyword evidence="1 5" id="KW-0597">Phosphoprotein</keyword>
<dbReference type="PANTHER" id="PTHR43214:SF41">
    <property type="entry name" value="NITRATE_NITRITE RESPONSE REGULATOR PROTEIN NARP"/>
    <property type="match status" value="1"/>
</dbReference>
<dbReference type="PANTHER" id="PTHR43214">
    <property type="entry name" value="TWO-COMPONENT RESPONSE REGULATOR"/>
    <property type="match status" value="1"/>
</dbReference>
<feature type="domain" description="HTH luxR-type" evidence="6">
    <location>
        <begin position="144"/>
        <end position="209"/>
    </location>
</feature>
<dbReference type="SUPFAM" id="SSF52172">
    <property type="entry name" value="CheY-like"/>
    <property type="match status" value="1"/>
</dbReference>
<accession>A0AAU8FEW8</accession>
<dbReference type="InterPro" id="IPR058245">
    <property type="entry name" value="NreC/VraR/RcsB-like_REC"/>
</dbReference>
<dbReference type="PROSITE" id="PS50043">
    <property type="entry name" value="HTH_LUXR_2"/>
    <property type="match status" value="1"/>
</dbReference>
<dbReference type="CDD" id="cd17535">
    <property type="entry name" value="REC_NarL-like"/>
    <property type="match status" value="1"/>
</dbReference>
<evidence type="ECO:0000313" key="8">
    <source>
        <dbReference type="EMBL" id="XCH22784.1"/>
    </source>
</evidence>
<dbReference type="RefSeq" id="WP_353718111.1">
    <property type="nucleotide sequence ID" value="NZ_CP159289.1"/>
</dbReference>